<gene>
    <name evidence="1" type="ORF">F988_01764</name>
</gene>
<dbReference type="Proteomes" id="UP000023776">
    <property type="component" value="Unassembled WGS sequence"/>
</dbReference>
<dbReference type="GeneID" id="99690089"/>
<protein>
    <submittedName>
        <fullName evidence="1">Uncharacterized protein</fullName>
    </submittedName>
</protein>
<reference evidence="1 2" key="1">
    <citation type="submission" date="2013-02" db="EMBL/GenBank/DDBJ databases">
        <title>The Genome Sequence of Acinetobacter parvus CIP 108168.</title>
        <authorList>
            <consortium name="The Broad Institute Genome Sequencing Platform"/>
            <consortium name="The Broad Institute Genome Sequencing Center for Infectious Disease"/>
            <person name="Cerqueira G."/>
            <person name="Feldgarden M."/>
            <person name="Courvalin P."/>
            <person name="Perichon B."/>
            <person name="Grillot-Courvalin C."/>
            <person name="Clermont D."/>
            <person name="Rocha E."/>
            <person name="Yoon E.-J."/>
            <person name="Nemec A."/>
            <person name="Walker B."/>
            <person name="Young S.K."/>
            <person name="Zeng Q."/>
            <person name="Gargeya S."/>
            <person name="Fitzgerald M."/>
            <person name="Haas B."/>
            <person name="Abouelleil A."/>
            <person name="Alvarado L."/>
            <person name="Arachchi H.M."/>
            <person name="Berlin A.M."/>
            <person name="Chapman S.B."/>
            <person name="Dewar J."/>
            <person name="Goldberg J."/>
            <person name="Griggs A."/>
            <person name="Gujja S."/>
            <person name="Hansen M."/>
            <person name="Howarth C."/>
            <person name="Imamovic A."/>
            <person name="Larimer J."/>
            <person name="McCowan C."/>
            <person name="Murphy C."/>
            <person name="Neiman D."/>
            <person name="Pearson M."/>
            <person name="Priest M."/>
            <person name="Roberts A."/>
            <person name="Saif S."/>
            <person name="Shea T."/>
            <person name="Sisk P."/>
            <person name="Sykes S."/>
            <person name="Wortman J."/>
            <person name="Nusbaum C."/>
            <person name="Birren B."/>
        </authorList>
    </citation>
    <scope>NUCLEOTIDE SEQUENCE [LARGE SCALE GENOMIC DNA]</scope>
    <source>
        <strain evidence="1 2">CIP 108168</strain>
    </source>
</reference>
<evidence type="ECO:0000313" key="1">
    <source>
        <dbReference type="EMBL" id="ENU36013.1"/>
    </source>
</evidence>
<dbReference type="EMBL" id="APOM01000047">
    <property type="protein sequence ID" value="ENU36013.1"/>
    <property type="molecule type" value="Genomic_DNA"/>
</dbReference>
<name>N8RKU3_9GAMM</name>
<evidence type="ECO:0000313" key="2">
    <source>
        <dbReference type="Proteomes" id="UP000023776"/>
    </source>
</evidence>
<dbReference type="HOGENOM" id="CLU_283229_0_0_6"/>
<dbReference type="RefSeq" id="WP_004682542.1">
    <property type="nucleotide sequence ID" value="NZ_AIEB01000012.1"/>
</dbReference>
<keyword evidence="2" id="KW-1185">Reference proteome</keyword>
<accession>N8RKU3</accession>
<comment type="caution">
    <text evidence="1">The sequence shown here is derived from an EMBL/GenBank/DDBJ whole genome shotgun (WGS) entry which is preliminary data.</text>
</comment>
<sequence length="1158" mass="129132">MPLPTAAEMRDRTKKHSEVREMLAQSIEHISNNVANKHETIPFKSGINIFDKTKIEIGKYYSYVNGSKGETESSFAAAGPIKVEPNTLYRVPESHSQQYALFDSNMRFIKGSVSTKPNSEIITPANARFLGITLEVSELDNFMISKAEEYPDFYEPFTVIAENLRIQPEQNEALSDYIKDTLGVYSNNIIDKTKIVENCYVDCETGKIRAANGYLAAGPYPVLPNVKYRFSQGYGQQFAFYDENNEYISGYAKPQTDQTVVTPADARFIKLTIDSYLIDSLVVAENSKFLNENESNALKFKNLKVDIEQVSNLDRGLQTTLGFEHVNIAKSGTIVENYYINYLTGEIEFVKNFFALTYCNVKPNTDYVVNKEYDQQFAFYDQDKNYISGQPNTGTSSTFKTPANCHYVGFAVAADQINTLLVIENDLIESLNQRNDAVFADKLLVKSSQVLGIDEFVDNKLGAESINIVDPSKKTDGFYVDFNSGVFLKADDFCVAGLYEVSASTTYKINRDYYQQFAFYDENKTYISGQSGPSAGNTFTTPANAKYVALTVLKTEFPRLLVAKENLFPADYIPNDIKLVKNLVLETNIRTSEIWVSADLNDSDSKVKFKGPNAIQLALNSIERATATNRYVVRVKQGVYRINKAKDFIGYPGYPSMIEMKDHVDIVGQGQDNTIIWAELPYDDEDIGPSANGAIYPRVMYQALYHYAKDAHIKDMTFIAQNLRYALHQDDPRGAFTKHKYQNVGFIFKGDKGAVNPLGIGTADGEETYMHGGFAHSDVGHAFACHNNIQFTTPSSWSFENFNFTSISNKYGILMQSDGSLLQDKLKLVGCSFGGAAYTLAYVDIWLTGDTSLNRDSFNHAEWLVYGHGNEPFLFENLVSTGLCLRFKSNATGLGKKIRFDTSSSAFPILIKNNHANSEAAIYTNSREYLDGYIVQDGSLGLPAFAYGCKDLTSGAFTYDNGVNFTSLSTRLGDCRNQNKELKLTVDGVINTVIFNQNYSGMSNQDIVNSINSQLTNVVADLHVYGRDYYANITDVCEVVYNWKSEPNAVQEYIAKGSLVTKRNGTVRKAEANDKIYGVALDDIPVMHITSEGVKKGQGRVMKKGYIFTDRSKAHYVLSDNQTPSVGTRFKVSNGQLLTDANGKISVDMDDGVVSINC</sequence>
<organism evidence="1 2">
    <name type="scientific">Acinetobacter parvus DSM 16617 = CIP 108168</name>
    <dbReference type="NCBI Taxonomy" id="981333"/>
    <lineage>
        <taxon>Bacteria</taxon>
        <taxon>Pseudomonadati</taxon>
        <taxon>Pseudomonadota</taxon>
        <taxon>Gammaproteobacteria</taxon>
        <taxon>Moraxellales</taxon>
        <taxon>Moraxellaceae</taxon>
        <taxon>Acinetobacter</taxon>
    </lineage>
</organism>
<dbReference type="PATRIC" id="fig|981333.9.peg.1820"/>
<proteinExistence type="predicted"/>
<dbReference type="AlphaFoldDB" id="N8RKU3"/>